<dbReference type="Proteomes" id="UP000625711">
    <property type="component" value="Unassembled WGS sequence"/>
</dbReference>
<dbReference type="PRINTS" id="PR00622">
    <property type="entry name" value="HISTONEH3"/>
</dbReference>
<dbReference type="GO" id="GO:0003677">
    <property type="term" value="F:DNA binding"/>
    <property type="evidence" value="ECO:0007669"/>
    <property type="project" value="InterPro"/>
</dbReference>
<evidence type="ECO:0000313" key="3">
    <source>
        <dbReference type="Proteomes" id="UP000625711"/>
    </source>
</evidence>
<evidence type="ECO:0000256" key="1">
    <source>
        <dbReference type="SAM" id="MobiDB-lite"/>
    </source>
</evidence>
<protein>
    <submittedName>
        <fullName evidence="2">Uncharacterized protein</fullName>
    </submittedName>
</protein>
<feature type="compositionally biased region" description="Polar residues" evidence="1">
    <location>
        <begin position="1"/>
        <end position="15"/>
    </location>
</feature>
<name>A0A834IQM3_RHYFE</name>
<keyword evidence="3" id="KW-1185">Reference proteome</keyword>
<dbReference type="AlphaFoldDB" id="A0A834IQM3"/>
<proteinExistence type="predicted"/>
<comment type="caution">
    <text evidence="2">The sequence shown here is derived from an EMBL/GenBank/DDBJ whole genome shotgun (WGS) entry which is preliminary data.</text>
</comment>
<gene>
    <name evidence="2" type="ORF">GWI33_008711</name>
</gene>
<sequence>MMTPTKQTARKSTGDQGVRKQLATKAARKSTGGVKSHRYRPVITTKVRALQCSSDEMMRCSKPLAVLDTGFSFVSTKADLDKICPDLKQAIRCIHQYTRFCMEKNDRTHFKKLFHGTAEMVNHLCRNGTFQEEYLRHAPCMQTVDPQNEVCFKKYTKNMSEIQAKTPIDAIPESDVMAYRSLQKRKRDAADEGIKNVCCAFQEYVECSTSTTEQICGAEAADFSRKFLDKMSSSMKQLHCQNYGPRECGLLSSSSPSYQTSVLSLVGIGLFAIVLR</sequence>
<dbReference type="GO" id="GO:0030527">
    <property type="term" value="F:structural constituent of chromatin"/>
    <property type="evidence" value="ECO:0007669"/>
    <property type="project" value="InterPro"/>
</dbReference>
<evidence type="ECO:0000313" key="2">
    <source>
        <dbReference type="EMBL" id="KAF7278217.1"/>
    </source>
</evidence>
<reference evidence="2" key="1">
    <citation type="submission" date="2020-08" db="EMBL/GenBank/DDBJ databases">
        <title>Genome sequencing and assembly of the red palm weevil Rhynchophorus ferrugineus.</title>
        <authorList>
            <person name="Dias G.B."/>
            <person name="Bergman C.M."/>
            <person name="Manee M."/>
        </authorList>
    </citation>
    <scope>NUCLEOTIDE SEQUENCE</scope>
    <source>
        <strain evidence="2">AA-2017</strain>
        <tissue evidence="2">Whole larva</tissue>
    </source>
</reference>
<dbReference type="PANTHER" id="PTHR33964">
    <property type="entry name" value="RE45066P-RELATED"/>
    <property type="match status" value="1"/>
</dbReference>
<feature type="region of interest" description="Disordered" evidence="1">
    <location>
        <begin position="1"/>
        <end position="37"/>
    </location>
</feature>
<organism evidence="2 3">
    <name type="scientific">Rhynchophorus ferrugineus</name>
    <name type="common">Red palm weevil</name>
    <name type="synonym">Curculio ferrugineus</name>
    <dbReference type="NCBI Taxonomy" id="354439"/>
    <lineage>
        <taxon>Eukaryota</taxon>
        <taxon>Metazoa</taxon>
        <taxon>Ecdysozoa</taxon>
        <taxon>Arthropoda</taxon>
        <taxon>Hexapoda</taxon>
        <taxon>Insecta</taxon>
        <taxon>Pterygota</taxon>
        <taxon>Neoptera</taxon>
        <taxon>Endopterygota</taxon>
        <taxon>Coleoptera</taxon>
        <taxon>Polyphaga</taxon>
        <taxon>Cucujiformia</taxon>
        <taxon>Curculionidae</taxon>
        <taxon>Dryophthorinae</taxon>
        <taxon>Rhynchophorus</taxon>
    </lineage>
</organism>
<dbReference type="PANTHER" id="PTHR33964:SF1">
    <property type="entry name" value="RE45066P"/>
    <property type="match status" value="1"/>
</dbReference>
<dbReference type="OrthoDB" id="10051804at2759"/>
<dbReference type="EMBL" id="JAACXV010000405">
    <property type="protein sequence ID" value="KAF7278217.1"/>
    <property type="molecule type" value="Genomic_DNA"/>
</dbReference>
<dbReference type="GO" id="GO:0000786">
    <property type="term" value="C:nucleosome"/>
    <property type="evidence" value="ECO:0007669"/>
    <property type="project" value="InterPro"/>
</dbReference>
<dbReference type="InterPro" id="IPR000164">
    <property type="entry name" value="Histone_H3/CENP-A"/>
</dbReference>
<accession>A0A834IQM3</accession>